<accession>A0A4Y3WRP8</accession>
<gene>
    <name evidence="3" type="ORF">PHY01_23190</name>
</gene>
<keyword evidence="4" id="KW-1185">Reference proteome</keyword>
<evidence type="ECO:0000256" key="1">
    <source>
        <dbReference type="SAM" id="MobiDB-lite"/>
    </source>
</evidence>
<dbReference type="InterPro" id="IPR029479">
    <property type="entry name" value="Nitroreductase"/>
</dbReference>
<evidence type="ECO:0000313" key="3">
    <source>
        <dbReference type="EMBL" id="GEC20036.1"/>
    </source>
</evidence>
<comment type="caution">
    <text evidence="3">The sequence shown here is derived from an EMBL/GenBank/DDBJ whole genome shotgun (WGS) entry which is preliminary data.</text>
</comment>
<evidence type="ECO:0000313" key="4">
    <source>
        <dbReference type="Proteomes" id="UP000320338"/>
    </source>
</evidence>
<dbReference type="GO" id="GO:0016491">
    <property type="term" value="F:oxidoreductase activity"/>
    <property type="evidence" value="ECO:0007669"/>
    <property type="project" value="InterPro"/>
</dbReference>
<organism evidence="3 4">
    <name type="scientific">Pseudonocardia hydrocarbonoxydans</name>
    <dbReference type="NCBI Taxonomy" id="76726"/>
    <lineage>
        <taxon>Bacteria</taxon>
        <taxon>Bacillati</taxon>
        <taxon>Actinomycetota</taxon>
        <taxon>Actinomycetes</taxon>
        <taxon>Pseudonocardiales</taxon>
        <taxon>Pseudonocardiaceae</taxon>
        <taxon>Pseudonocardia</taxon>
    </lineage>
</organism>
<dbReference type="EMBL" id="BJNG01000017">
    <property type="protein sequence ID" value="GEC20036.1"/>
    <property type="molecule type" value="Genomic_DNA"/>
</dbReference>
<dbReference type="Proteomes" id="UP000320338">
    <property type="component" value="Unassembled WGS sequence"/>
</dbReference>
<proteinExistence type="predicted"/>
<dbReference type="SUPFAM" id="SSF55469">
    <property type="entry name" value="FMN-dependent nitroreductase-like"/>
    <property type="match status" value="1"/>
</dbReference>
<dbReference type="InterPro" id="IPR000415">
    <property type="entry name" value="Nitroreductase-like"/>
</dbReference>
<dbReference type="NCBIfam" id="NF047509">
    <property type="entry name" value="Rv3131_FMN_oxido"/>
    <property type="match status" value="1"/>
</dbReference>
<feature type="domain" description="Nitroreductase" evidence="2">
    <location>
        <begin position="107"/>
        <end position="281"/>
    </location>
</feature>
<evidence type="ECO:0000259" key="2">
    <source>
        <dbReference type="Pfam" id="PF00881"/>
    </source>
</evidence>
<dbReference type="Gene3D" id="3.40.109.10">
    <property type="entry name" value="NADH Oxidase"/>
    <property type="match status" value="1"/>
</dbReference>
<dbReference type="AlphaFoldDB" id="A0A4Y3WRP8"/>
<feature type="region of interest" description="Disordered" evidence="1">
    <location>
        <begin position="296"/>
        <end position="326"/>
    </location>
</feature>
<protein>
    <recommendedName>
        <fullName evidence="2">Nitroreductase domain-containing protein</fullName>
    </recommendedName>
</protein>
<dbReference type="Pfam" id="PF00881">
    <property type="entry name" value="Nitroreductase"/>
    <property type="match status" value="1"/>
</dbReference>
<reference evidence="3 4" key="1">
    <citation type="submission" date="2019-06" db="EMBL/GenBank/DDBJ databases">
        <title>Whole genome shotgun sequence of Pseudonocardia hydrocarbonoxydans NBRC 14498.</title>
        <authorList>
            <person name="Hosoyama A."/>
            <person name="Uohara A."/>
            <person name="Ohji S."/>
            <person name="Ichikawa N."/>
        </authorList>
    </citation>
    <scope>NUCLEOTIDE SEQUENCE [LARGE SCALE GENOMIC DNA]</scope>
    <source>
        <strain evidence="3 4">NBRC 14498</strain>
    </source>
</reference>
<name>A0A4Y3WRP8_9PSEU</name>
<sequence>MAEALAHAPSVHNTRPWRLAGDGRVFELRVDARRRLTATDPDDRELRISCGAALLNVSLALAVGGRRSLVGLLPDPTSPGLVATLRPAEHMAPTPEETALHAAIPLRRSHRLPFADRPVSGSHRMLLRRAAETEGVWLHAVHEPAERRRLRALLTTAHRRQWADPGFRAEWERWTGRPDGEPYGVRADAGGAPPQHNDVWMVRDFTHGTPPADGAPAAGHDPEPLLLVIGTSTDLPTAHLRAGMALQRVLLTATALGLATSVISAPTEVRETRAALARMYGPGVHAQVLVRVGHAARPEPGPDAGTPDRPWRGPALARTGPDADRP</sequence>